<feature type="domain" description="FAD-binding" evidence="1">
    <location>
        <begin position="5"/>
        <end position="345"/>
    </location>
</feature>
<accession>A0A239EJ24</accession>
<reference evidence="2 3" key="1">
    <citation type="submission" date="2017-06" db="EMBL/GenBank/DDBJ databases">
        <authorList>
            <person name="Kim H.J."/>
            <person name="Triplett B.A."/>
        </authorList>
    </citation>
    <scope>NUCLEOTIDE SEQUENCE [LARGE SCALE GENOMIC DNA]</scope>
    <source>
        <strain evidence="2 3">DSM 43151</strain>
    </source>
</reference>
<dbReference type="RefSeq" id="WP_089296905.1">
    <property type="nucleotide sequence ID" value="NZ_BOMU01000072.1"/>
</dbReference>
<dbReference type="PANTHER" id="PTHR46865">
    <property type="entry name" value="OXIDOREDUCTASE-RELATED"/>
    <property type="match status" value="1"/>
</dbReference>
<dbReference type="Proteomes" id="UP000198415">
    <property type="component" value="Unassembled WGS sequence"/>
</dbReference>
<dbReference type="PANTHER" id="PTHR46865:SF2">
    <property type="entry name" value="MONOOXYGENASE"/>
    <property type="match status" value="1"/>
</dbReference>
<proteinExistence type="predicted"/>
<keyword evidence="3" id="KW-1185">Reference proteome</keyword>
<gene>
    <name evidence="2" type="ORF">SAMN06264365_115178</name>
</gene>
<dbReference type="InterPro" id="IPR036188">
    <property type="entry name" value="FAD/NAD-bd_sf"/>
</dbReference>
<dbReference type="Gene3D" id="3.30.9.10">
    <property type="entry name" value="D-Amino Acid Oxidase, subunit A, domain 2"/>
    <property type="match status" value="1"/>
</dbReference>
<protein>
    <submittedName>
        <fullName evidence="2">2-polyprenyl-6-methoxyphenol hydroxylase</fullName>
    </submittedName>
</protein>
<dbReference type="Pfam" id="PF01494">
    <property type="entry name" value="FAD_binding_3"/>
    <property type="match status" value="1"/>
</dbReference>
<evidence type="ECO:0000313" key="2">
    <source>
        <dbReference type="EMBL" id="SNS43902.1"/>
    </source>
</evidence>
<evidence type="ECO:0000259" key="1">
    <source>
        <dbReference type="Pfam" id="PF01494"/>
    </source>
</evidence>
<dbReference type="OrthoDB" id="3356051at2"/>
<name>A0A239EJ24_9ACTN</name>
<dbReference type="Gene3D" id="3.50.50.60">
    <property type="entry name" value="FAD/NAD(P)-binding domain"/>
    <property type="match status" value="1"/>
</dbReference>
<sequence length="392" mass="42579">MTNSRVLISGAGIGGPALAFWLVKRGFQVTVVERAAELRAAGYKVDVRGAATEVLRKMDLLAPAQAADTGMRRITYVKRDGGSIAELPADLLMGRRGDDLEIMRGDLTRILYDATAAEVEYVFGDSVTSLVDGPDGVDVTFEKGAPRRFDHVVGADGLHSATRRLVFGEVPLDHLGAYISIFSLPKVPNDLGVVREELMYSRPGRLVFAYAMDPDQPARVGMAYASPEVAFDRRDTAAQKAMVRAAFAGQGWRVDEFLAAMDAAPDFYFDSMSQVQLPSWSSGRVALLGDAAHCPSPASGQGTSLALVGAYVLGRHLGEPDGFAAYQDAMRPYVEKNLAFGRKMAKDMVPSSRLSIAFRNYGMRTLKFHPWKEQMIDRVLAPMHEAANAIAV</sequence>
<dbReference type="AlphaFoldDB" id="A0A239EJ24"/>
<organism evidence="2 3">
    <name type="scientific">Actinoplanes regularis</name>
    <dbReference type="NCBI Taxonomy" id="52697"/>
    <lineage>
        <taxon>Bacteria</taxon>
        <taxon>Bacillati</taxon>
        <taxon>Actinomycetota</taxon>
        <taxon>Actinomycetes</taxon>
        <taxon>Micromonosporales</taxon>
        <taxon>Micromonosporaceae</taxon>
        <taxon>Actinoplanes</taxon>
    </lineage>
</organism>
<evidence type="ECO:0000313" key="3">
    <source>
        <dbReference type="Proteomes" id="UP000198415"/>
    </source>
</evidence>
<dbReference type="GO" id="GO:0071949">
    <property type="term" value="F:FAD binding"/>
    <property type="evidence" value="ECO:0007669"/>
    <property type="project" value="InterPro"/>
</dbReference>
<dbReference type="EMBL" id="FZNR01000015">
    <property type="protein sequence ID" value="SNS43902.1"/>
    <property type="molecule type" value="Genomic_DNA"/>
</dbReference>
<dbReference type="InterPro" id="IPR051704">
    <property type="entry name" value="FAD_aromatic-hydroxylase"/>
</dbReference>
<dbReference type="SUPFAM" id="SSF51905">
    <property type="entry name" value="FAD/NAD(P)-binding domain"/>
    <property type="match status" value="1"/>
</dbReference>
<dbReference type="InterPro" id="IPR002938">
    <property type="entry name" value="FAD-bd"/>
</dbReference>
<dbReference type="PRINTS" id="PR00420">
    <property type="entry name" value="RNGMNOXGNASE"/>
</dbReference>